<proteinExistence type="predicted"/>
<dbReference type="PANTHER" id="PTHR12304:SF4">
    <property type="entry name" value="URIDINE NUCLEOSIDASE"/>
    <property type="match status" value="1"/>
</dbReference>
<dbReference type="SUPFAM" id="SSF53590">
    <property type="entry name" value="Nucleoside hydrolase"/>
    <property type="match status" value="1"/>
</dbReference>
<evidence type="ECO:0000313" key="4">
    <source>
        <dbReference type="EMBL" id="MDQ0516283.1"/>
    </source>
</evidence>
<dbReference type="Pfam" id="PF01156">
    <property type="entry name" value="IU_nuc_hydro"/>
    <property type="match status" value="1"/>
</dbReference>
<name>A0ABU0M667_9HYPH</name>
<keyword evidence="2" id="KW-0326">Glycosidase</keyword>
<evidence type="ECO:0000256" key="1">
    <source>
        <dbReference type="ARBA" id="ARBA00022801"/>
    </source>
</evidence>
<protein>
    <submittedName>
        <fullName evidence="4">Inosine-uridine nucleoside N-ribohydrolase</fullName>
    </submittedName>
</protein>
<keyword evidence="1" id="KW-0378">Hydrolase</keyword>
<evidence type="ECO:0000313" key="5">
    <source>
        <dbReference type="Proteomes" id="UP001223743"/>
    </source>
</evidence>
<evidence type="ECO:0000259" key="3">
    <source>
        <dbReference type="Pfam" id="PF01156"/>
    </source>
</evidence>
<comment type="caution">
    <text evidence="4">The sequence shown here is derived from an EMBL/GenBank/DDBJ whole genome shotgun (WGS) entry which is preliminary data.</text>
</comment>
<dbReference type="InterPro" id="IPR023186">
    <property type="entry name" value="IUNH"/>
</dbReference>
<dbReference type="InterPro" id="IPR001910">
    <property type="entry name" value="Inosine/uridine_hydrolase_dom"/>
</dbReference>
<keyword evidence="5" id="KW-1185">Reference proteome</keyword>
<dbReference type="InterPro" id="IPR036452">
    <property type="entry name" value="Ribo_hydro-like"/>
</dbReference>
<reference evidence="4 5" key="1">
    <citation type="submission" date="2023-07" db="EMBL/GenBank/DDBJ databases">
        <title>Genomic Encyclopedia of Type Strains, Phase IV (KMG-IV): sequencing the most valuable type-strain genomes for metagenomic binning, comparative biology and taxonomic classification.</title>
        <authorList>
            <person name="Goeker M."/>
        </authorList>
    </citation>
    <scope>NUCLEOTIDE SEQUENCE [LARGE SCALE GENOMIC DNA]</scope>
    <source>
        <strain evidence="4 5">B1-1</strain>
    </source>
</reference>
<dbReference type="PANTHER" id="PTHR12304">
    <property type="entry name" value="INOSINE-URIDINE PREFERRING NUCLEOSIDE HYDROLASE"/>
    <property type="match status" value="1"/>
</dbReference>
<accession>A0ABU0M667</accession>
<dbReference type="Proteomes" id="UP001223743">
    <property type="component" value="Unassembled WGS sequence"/>
</dbReference>
<dbReference type="Gene3D" id="3.90.245.10">
    <property type="entry name" value="Ribonucleoside hydrolase-like"/>
    <property type="match status" value="1"/>
</dbReference>
<dbReference type="EMBL" id="JAUSWJ010000001">
    <property type="protein sequence ID" value="MDQ0516283.1"/>
    <property type="molecule type" value="Genomic_DNA"/>
</dbReference>
<feature type="domain" description="Inosine/uridine-preferring nucleoside hydrolase" evidence="3">
    <location>
        <begin position="11"/>
        <end position="218"/>
    </location>
</feature>
<gene>
    <name evidence="4" type="ORF">QO015_001896</name>
</gene>
<organism evidence="4 5">
    <name type="scientific">Kaistia geumhonensis</name>
    <dbReference type="NCBI Taxonomy" id="410839"/>
    <lineage>
        <taxon>Bacteria</taxon>
        <taxon>Pseudomonadati</taxon>
        <taxon>Pseudomonadota</taxon>
        <taxon>Alphaproteobacteria</taxon>
        <taxon>Hyphomicrobiales</taxon>
        <taxon>Kaistiaceae</taxon>
        <taxon>Kaistia</taxon>
    </lineage>
</organism>
<sequence>MPLSKDKLARVIVNTDAKNEADDQYCIVQALLSPSFELAGLIPAHFGTRRTTRSMEESREEIDLLLKLMNLSGKVTVANGAPTALPDETTPVPSEGAELIIREAMKDDDRPLHVAFLGPLTDMASALLMEPKIATRNVRVVWIGGGRWPVGGPEFNLSNDIHAANVVFRSSVELWQIPMTIYQMIAVSYAELEERVRPHGPLGAYLVDQLIEFNLRGHQGPIEYRSLGDTPSLSVIMNPNGGTWRYEPAPEFSPLMNYVHTGGNRPVKVYDTIDVRFILEDMFAKIARHARGVQETAVFV</sequence>
<dbReference type="RefSeq" id="WP_266279801.1">
    <property type="nucleotide sequence ID" value="NZ_JAPKNF010000001.1"/>
</dbReference>
<evidence type="ECO:0000256" key="2">
    <source>
        <dbReference type="ARBA" id="ARBA00023295"/>
    </source>
</evidence>